<evidence type="ECO:0000256" key="5">
    <source>
        <dbReference type="SAM" id="Phobius"/>
    </source>
</evidence>
<evidence type="ECO:0000256" key="4">
    <source>
        <dbReference type="ARBA" id="ARBA00023136"/>
    </source>
</evidence>
<comment type="caution">
    <text evidence="6">The sequence shown here is derived from an EMBL/GenBank/DDBJ whole genome shotgun (WGS) entry which is preliminary data.</text>
</comment>
<proteinExistence type="predicted"/>
<feature type="transmembrane region" description="Helical" evidence="5">
    <location>
        <begin position="43"/>
        <end position="64"/>
    </location>
</feature>
<feature type="transmembrane region" description="Helical" evidence="5">
    <location>
        <begin position="12"/>
        <end position="31"/>
    </location>
</feature>
<keyword evidence="2 5" id="KW-0812">Transmembrane</keyword>
<gene>
    <name evidence="6" type="ORF">SAMN05444126_11288</name>
</gene>
<dbReference type="AlphaFoldDB" id="A0A1H9U528"/>
<evidence type="ECO:0000256" key="3">
    <source>
        <dbReference type="ARBA" id="ARBA00022989"/>
    </source>
</evidence>
<name>A0A1H9U528_9BACI</name>
<sequence>MNYSLFLHSHSLFWLIAVVLFGLIAVFISNGKPKPAKIMQMSLRLMYVLLLVTGGIMLLMNFWWANAVKAILAVWLIFVMEMTSTKMSKGLLTAKQKPIWWGQFVIALAAVLYFGYGL</sequence>
<dbReference type="Pfam" id="PF07457">
    <property type="entry name" value="DUF1516"/>
    <property type="match status" value="1"/>
</dbReference>
<keyword evidence="3 5" id="KW-1133">Transmembrane helix</keyword>
<evidence type="ECO:0000313" key="6">
    <source>
        <dbReference type="EMBL" id="SES04341.1"/>
    </source>
</evidence>
<accession>A0A1H9U528</accession>
<evidence type="ECO:0000256" key="2">
    <source>
        <dbReference type="ARBA" id="ARBA00022692"/>
    </source>
</evidence>
<dbReference type="OrthoDB" id="2365314at2"/>
<evidence type="ECO:0000313" key="7">
    <source>
        <dbReference type="Proteomes" id="UP000199318"/>
    </source>
</evidence>
<evidence type="ECO:0000256" key="1">
    <source>
        <dbReference type="ARBA" id="ARBA00022475"/>
    </source>
</evidence>
<dbReference type="EMBL" id="FOGV01000012">
    <property type="protein sequence ID" value="SES04341.1"/>
    <property type="molecule type" value="Genomic_DNA"/>
</dbReference>
<protein>
    <submittedName>
        <fullName evidence="6">Uncharacterized protein</fullName>
    </submittedName>
</protein>
<dbReference type="Proteomes" id="UP000199318">
    <property type="component" value="Unassembled WGS sequence"/>
</dbReference>
<dbReference type="RefSeq" id="WP_093072960.1">
    <property type="nucleotide sequence ID" value="NZ_FOGV01000012.1"/>
</dbReference>
<keyword evidence="7" id="KW-1185">Reference proteome</keyword>
<dbReference type="STRING" id="1464123.SAMN05444126_11288"/>
<keyword evidence="4 5" id="KW-0472">Membrane</keyword>
<keyword evidence="1" id="KW-1003">Cell membrane</keyword>
<dbReference type="InterPro" id="IPR010899">
    <property type="entry name" value="UPF0344"/>
</dbReference>
<feature type="transmembrane region" description="Helical" evidence="5">
    <location>
        <begin position="99"/>
        <end position="116"/>
    </location>
</feature>
<organism evidence="6 7">
    <name type="scientific">Salisediminibacterium halotolerans</name>
    <dbReference type="NCBI Taxonomy" id="517425"/>
    <lineage>
        <taxon>Bacteria</taxon>
        <taxon>Bacillati</taxon>
        <taxon>Bacillota</taxon>
        <taxon>Bacilli</taxon>
        <taxon>Bacillales</taxon>
        <taxon>Bacillaceae</taxon>
        <taxon>Salisediminibacterium</taxon>
    </lineage>
</organism>
<reference evidence="7" key="1">
    <citation type="submission" date="2016-10" db="EMBL/GenBank/DDBJ databases">
        <authorList>
            <person name="de Groot N.N."/>
        </authorList>
    </citation>
    <scope>NUCLEOTIDE SEQUENCE [LARGE SCALE GENOMIC DNA]</scope>
    <source>
        <strain evidence="7">10nlg</strain>
    </source>
</reference>